<feature type="transmembrane region" description="Helical" evidence="7">
    <location>
        <begin position="161"/>
        <end position="185"/>
    </location>
</feature>
<dbReference type="EMBL" id="JBHRTO010000001">
    <property type="protein sequence ID" value="MFC3181524.1"/>
    <property type="molecule type" value="Genomic_DNA"/>
</dbReference>
<reference evidence="10" key="1">
    <citation type="journal article" date="2019" name="Int. J. Syst. Evol. Microbiol.">
        <title>The Global Catalogue of Microorganisms (GCM) 10K type strain sequencing project: providing services to taxonomists for standard genome sequencing and annotation.</title>
        <authorList>
            <consortium name="The Broad Institute Genomics Platform"/>
            <consortium name="The Broad Institute Genome Sequencing Center for Infectious Disease"/>
            <person name="Wu L."/>
            <person name="Ma J."/>
        </authorList>
    </citation>
    <scope>NUCLEOTIDE SEQUENCE [LARGE SCALE GENOMIC DNA]</scope>
    <source>
        <strain evidence="10">KCTC 52039</strain>
    </source>
</reference>
<evidence type="ECO:0000256" key="4">
    <source>
        <dbReference type="ARBA" id="ARBA00022748"/>
    </source>
</evidence>
<evidence type="ECO:0000313" key="10">
    <source>
        <dbReference type="Proteomes" id="UP001595547"/>
    </source>
</evidence>
<keyword evidence="10" id="KW-1185">Reference proteome</keyword>
<evidence type="ECO:0000256" key="2">
    <source>
        <dbReference type="ARBA" id="ARBA00022475"/>
    </source>
</evidence>
<evidence type="ECO:0000259" key="8">
    <source>
        <dbReference type="PROSITE" id="PS51352"/>
    </source>
</evidence>
<evidence type="ECO:0000256" key="7">
    <source>
        <dbReference type="SAM" id="Phobius"/>
    </source>
</evidence>
<evidence type="ECO:0000256" key="1">
    <source>
        <dbReference type="ARBA" id="ARBA00004651"/>
    </source>
</evidence>
<feature type="transmembrane region" description="Helical" evidence="7">
    <location>
        <begin position="125"/>
        <end position="149"/>
    </location>
</feature>
<dbReference type="Proteomes" id="UP001595547">
    <property type="component" value="Unassembled WGS sequence"/>
</dbReference>
<feature type="transmembrane region" description="Helical" evidence="7">
    <location>
        <begin position="42"/>
        <end position="61"/>
    </location>
</feature>
<keyword evidence="6 7" id="KW-0472">Membrane</keyword>
<evidence type="ECO:0000256" key="5">
    <source>
        <dbReference type="ARBA" id="ARBA00022989"/>
    </source>
</evidence>
<name>A0ABV7J3N2_9RHOB</name>
<dbReference type="PANTHER" id="PTHR42852:SF13">
    <property type="entry name" value="PROTEIN DIPZ"/>
    <property type="match status" value="1"/>
</dbReference>
<keyword evidence="4" id="KW-0201">Cytochrome c-type biogenesis</keyword>
<keyword evidence="2" id="KW-1003">Cell membrane</keyword>
<dbReference type="CDD" id="cd03012">
    <property type="entry name" value="TlpA_like_DipZ_like"/>
    <property type="match status" value="1"/>
</dbReference>
<gene>
    <name evidence="9" type="ORF">ACFOGH_11030</name>
</gene>
<dbReference type="Gene3D" id="3.40.30.10">
    <property type="entry name" value="Glutaredoxin"/>
    <property type="match status" value="1"/>
</dbReference>
<dbReference type="RefSeq" id="WP_380073123.1">
    <property type="nucleotide sequence ID" value="NZ_JBHRTO010000001.1"/>
</dbReference>
<dbReference type="InterPro" id="IPR036249">
    <property type="entry name" value="Thioredoxin-like_sf"/>
</dbReference>
<dbReference type="InterPro" id="IPR050553">
    <property type="entry name" value="Thioredoxin_ResA/DsbE_sf"/>
</dbReference>
<dbReference type="PANTHER" id="PTHR42852">
    <property type="entry name" value="THIOL:DISULFIDE INTERCHANGE PROTEIN DSBE"/>
    <property type="match status" value="1"/>
</dbReference>
<dbReference type="InterPro" id="IPR013766">
    <property type="entry name" value="Thioredoxin_domain"/>
</dbReference>
<keyword evidence="3 7" id="KW-0812">Transmembrane</keyword>
<evidence type="ECO:0000256" key="6">
    <source>
        <dbReference type="ARBA" id="ARBA00023136"/>
    </source>
</evidence>
<organism evidence="9 10">
    <name type="scientific">Cypionkella sinensis</name>
    <dbReference type="NCBI Taxonomy" id="1756043"/>
    <lineage>
        <taxon>Bacteria</taxon>
        <taxon>Pseudomonadati</taxon>
        <taxon>Pseudomonadota</taxon>
        <taxon>Alphaproteobacteria</taxon>
        <taxon>Rhodobacterales</taxon>
        <taxon>Paracoccaceae</taxon>
        <taxon>Cypionkella</taxon>
    </lineage>
</organism>
<dbReference type="Pfam" id="PF00578">
    <property type="entry name" value="AhpC-TSA"/>
    <property type="match status" value="1"/>
</dbReference>
<dbReference type="SUPFAM" id="SSF52833">
    <property type="entry name" value="Thioredoxin-like"/>
    <property type="match status" value="1"/>
</dbReference>
<proteinExistence type="predicted"/>
<accession>A0ABV7J3N2</accession>
<dbReference type="InterPro" id="IPR003834">
    <property type="entry name" value="Cyt_c_assmbl_TM_dom"/>
</dbReference>
<dbReference type="Pfam" id="PF02683">
    <property type="entry name" value="DsbD_TM"/>
    <property type="match status" value="1"/>
</dbReference>
<dbReference type="InterPro" id="IPR000866">
    <property type="entry name" value="AhpC/TSA"/>
</dbReference>
<dbReference type="PROSITE" id="PS51352">
    <property type="entry name" value="THIOREDOXIN_2"/>
    <property type="match status" value="1"/>
</dbReference>
<comment type="subcellular location">
    <subcellularLocation>
        <location evidence="1">Cell membrane</location>
        <topology evidence="1">Multi-pass membrane protein</topology>
    </subcellularLocation>
</comment>
<keyword evidence="5 7" id="KW-1133">Transmembrane helix</keyword>
<evidence type="ECO:0000256" key="3">
    <source>
        <dbReference type="ARBA" id="ARBA00022692"/>
    </source>
</evidence>
<comment type="caution">
    <text evidence="9">The sequence shown here is derived from an EMBL/GenBank/DDBJ whole genome shotgun (WGS) entry which is preliminary data.</text>
</comment>
<feature type="transmembrane region" description="Helical" evidence="7">
    <location>
        <begin position="197"/>
        <end position="217"/>
    </location>
</feature>
<feature type="transmembrane region" description="Helical" evidence="7">
    <location>
        <begin position="73"/>
        <end position="92"/>
    </location>
</feature>
<protein>
    <submittedName>
        <fullName evidence="9">Cytochrome c biogenesis protein DipZ</fullName>
    </submittedName>
</protein>
<sequence>MLLFVLAFIGGMLTIASPCILPMLPFVFARAGHPFVKSTLPMLVGMAATFAAVASLAAVGGEWAVAANQYGRNIALVVMAGFGVALLLPSLAEKLSRPVVALGARLSETADRTRRGGGSVVAPSLLLGVATGLLWAPCAGPLLGLILTGAAINGANLTTSLLLLAYALGAATSLALALLVGGRVFQAMKRSLHAGNWLRRGFGVAVIIATAAIGLGVDTRILAKASYASTAILEQRLLDSMTAPQSEPAMQGEMLQNAPASAIPALQPAIVTQIKAERVRLTLPVEPTQPDLKGAVQWLNSEPLQMRDLKDKVVLVNFWTFGCINCLHTLPYVKAWAEKYADQGFVVIGVHSPEFAYEKDRDNVKAAVKDLGVTFPVALDNDFTIWRQFNNRYWPAQYFIDANGQVRFHHFGEGKYDQSEQVIRQLLAERDAAAP</sequence>
<feature type="domain" description="Thioredoxin" evidence="8">
    <location>
        <begin position="277"/>
        <end position="428"/>
    </location>
</feature>
<evidence type="ECO:0000313" key="9">
    <source>
        <dbReference type="EMBL" id="MFC3181524.1"/>
    </source>
</evidence>